<dbReference type="AlphaFoldDB" id="K9E886"/>
<organism evidence="1 2">
    <name type="scientific">Alloiococcus otitis ATCC 51267</name>
    <dbReference type="NCBI Taxonomy" id="883081"/>
    <lineage>
        <taxon>Bacteria</taxon>
        <taxon>Bacillati</taxon>
        <taxon>Bacillota</taxon>
        <taxon>Bacilli</taxon>
        <taxon>Lactobacillales</taxon>
        <taxon>Carnobacteriaceae</taxon>
        <taxon>Alloiococcus</taxon>
    </lineage>
</organism>
<name>K9E886_9LACT</name>
<gene>
    <name evidence="1" type="ORF">HMPREF9698_01127</name>
</gene>
<dbReference type="Proteomes" id="UP000009875">
    <property type="component" value="Unassembled WGS sequence"/>
</dbReference>
<dbReference type="EMBL" id="AGXA01000021">
    <property type="protein sequence ID" value="EKU93379.1"/>
    <property type="molecule type" value="Genomic_DNA"/>
</dbReference>
<keyword evidence="2" id="KW-1185">Reference proteome</keyword>
<proteinExistence type="predicted"/>
<accession>K9E886</accession>
<dbReference type="STRING" id="883081.HMPREF9698_01127"/>
<dbReference type="HOGENOM" id="CLU_2969106_0_0_9"/>
<reference evidence="1 2" key="1">
    <citation type="submission" date="2012-09" db="EMBL/GenBank/DDBJ databases">
        <title>The Genome Sequence of Alloiococcus otitis ATCC 51267.</title>
        <authorList>
            <consortium name="The Broad Institute Genome Sequencing Platform"/>
            <person name="Earl A."/>
            <person name="Ward D."/>
            <person name="Feldgarden M."/>
            <person name="Gevers D."/>
            <person name="Huys G."/>
            <person name="Walker B."/>
            <person name="Young S.K."/>
            <person name="Zeng Q."/>
            <person name="Gargeya S."/>
            <person name="Fitzgerald M."/>
            <person name="Haas B."/>
            <person name="Abouelleil A."/>
            <person name="Alvarado L."/>
            <person name="Arachchi H.M."/>
            <person name="Berlin A.M."/>
            <person name="Chapman S.B."/>
            <person name="Goldberg J."/>
            <person name="Griggs A."/>
            <person name="Gujja S."/>
            <person name="Hansen M."/>
            <person name="Howarth C."/>
            <person name="Imamovic A."/>
            <person name="Larimer J."/>
            <person name="McCowen C."/>
            <person name="Montmayeur A."/>
            <person name="Murphy C."/>
            <person name="Neiman D."/>
            <person name="Pearson M."/>
            <person name="Priest M."/>
            <person name="Roberts A."/>
            <person name="Saif S."/>
            <person name="Shea T."/>
            <person name="Sisk P."/>
            <person name="Sykes S."/>
            <person name="Wortman J."/>
            <person name="Nusbaum C."/>
            <person name="Birren B."/>
        </authorList>
    </citation>
    <scope>NUCLEOTIDE SEQUENCE [LARGE SCALE GENOMIC DNA]</scope>
    <source>
        <strain evidence="1 2">ATCC 51267</strain>
    </source>
</reference>
<sequence length="58" mass="6894">MKENVYRLCYIDQSGNYYGDVIQSESRVQAIQLFKEKFDIEPSAYVLVDRVISEEVWQ</sequence>
<protein>
    <submittedName>
        <fullName evidence="1">Uncharacterized protein</fullName>
    </submittedName>
</protein>
<dbReference type="RefSeq" id="WP_003778235.1">
    <property type="nucleotide sequence ID" value="NZ_JH992959.1"/>
</dbReference>
<evidence type="ECO:0000313" key="2">
    <source>
        <dbReference type="Proteomes" id="UP000009875"/>
    </source>
</evidence>
<comment type="caution">
    <text evidence="1">The sequence shown here is derived from an EMBL/GenBank/DDBJ whole genome shotgun (WGS) entry which is preliminary data.</text>
</comment>
<evidence type="ECO:0000313" key="1">
    <source>
        <dbReference type="EMBL" id="EKU93379.1"/>
    </source>
</evidence>